<dbReference type="EMBL" id="VTUX01000003">
    <property type="protein sequence ID" value="KAA1192395.1"/>
    <property type="molecule type" value="Genomic_DNA"/>
</dbReference>
<proteinExistence type="predicted"/>
<feature type="signal peptide" evidence="1">
    <location>
        <begin position="1"/>
        <end position="23"/>
    </location>
</feature>
<accession>A0A5B0X163</accession>
<reference evidence="2 3" key="1">
    <citation type="submission" date="2019-09" db="EMBL/GenBank/DDBJ databases">
        <authorList>
            <person name="Chen X.-Y."/>
        </authorList>
    </citation>
    <scope>NUCLEOTIDE SEQUENCE [LARGE SCALE GENOMIC DNA]</scope>
    <source>
        <strain evidence="2 3">NY5</strain>
    </source>
</reference>
<evidence type="ECO:0000313" key="2">
    <source>
        <dbReference type="EMBL" id="KAA1192395.1"/>
    </source>
</evidence>
<organism evidence="2 3">
    <name type="scientific">Pseudohalioglobus sediminis</name>
    <dbReference type="NCBI Taxonomy" id="2606449"/>
    <lineage>
        <taxon>Bacteria</taxon>
        <taxon>Pseudomonadati</taxon>
        <taxon>Pseudomonadota</taxon>
        <taxon>Gammaproteobacteria</taxon>
        <taxon>Cellvibrionales</taxon>
        <taxon>Halieaceae</taxon>
        <taxon>Pseudohalioglobus</taxon>
    </lineage>
</organism>
<keyword evidence="3" id="KW-1185">Reference proteome</keyword>
<dbReference type="InterPro" id="IPR011250">
    <property type="entry name" value="OMP/PagP_B-barrel"/>
</dbReference>
<protein>
    <submittedName>
        <fullName evidence="2">Outer membrane beta-barrel domain-containing protein</fullName>
    </submittedName>
</protein>
<keyword evidence="1" id="KW-0732">Signal</keyword>
<gene>
    <name evidence="2" type="ORF">F0M18_06885</name>
</gene>
<evidence type="ECO:0000313" key="3">
    <source>
        <dbReference type="Proteomes" id="UP000323708"/>
    </source>
</evidence>
<dbReference type="AlphaFoldDB" id="A0A5B0X163"/>
<comment type="caution">
    <text evidence="2">The sequence shown here is derived from an EMBL/GenBank/DDBJ whole genome shotgun (WGS) entry which is preliminary data.</text>
</comment>
<name>A0A5B0X163_9GAMM</name>
<evidence type="ECO:0000256" key="1">
    <source>
        <dbReference type="SAM" id="SignalP"/>
    </source>
</evidence>
<dbReference type="InterPro" id="IPR030820">
    <property type="entry name" value="OMP_myx_plus_Proteobacteria"/>
</dbReference>
<dbReference type="SUPFAM" id="SSF56925">
    <property type="entry name" value="OMPA-like"/>
    <property type="match status" value="1"/>
</dbReference>
<dbReference type="RefSeq" id="WP_149610687.1">
    <property type="nucleotide sequence ID" value="NZ_VTUX01000003.1"/>
</dbReference>
<sequence>MENRHKRFLLGIAAALLAAGATAQDVVQVIEPEVERREIITPDIDTENFELGFFVGMISIDDFASEPVYGVRGAWHLSENWFFEANLGAAEVDLTSYEKISGGAPLFKDSERDYNFYNLNVGWNLLPGEIYFSENRAFKSDLYLLGGVGATDFLGDTWFTATFGIGYRLLVNDWIAWRLDVRDHIFDRDSFGEDETTHNVEWSTGVTFFF</sequence>
<feature type="chain" id="PRO_5022887788" evidence="1">
    <location>
        <begin position="24"/>
        <end position="210"/>
    </location>
</feature>
<dbReference type="Proteomes" id="UP000323708">
    <property type="component" value="Unassembled WGS sequence"/>
</dbReference>
<dbReference type="NCBIfam" id="TIGR04565">
    <property type="entry name" value="OMP_myx_plus"/>
    <property type="match status" value="1"/>
</dbReference>
<dbReference type="Gene3D" id="2.40.160.20">
    <property type="match status" value="1"/>
</dbReference>